<evidence type="ECO:0000256" key="1">
    <source>
        <dbReference type="SAM" id="MobiDB-lite"/>
    </source>
</evidence>
<protein>
    <recommendedName>
        <fullName evidence="3">Molecular chaperone</fullName>
    </recommendedName>
</protein>
<evidence type="ECO:0008006" key="3">
    <source>
        <dbReference type="Google" id="ProtNLM"/>
    </source>
</evidence>
<name>B4Y366_9RHOO</name>
<dbReference type="Gene3D" id="3.90.640.10">
    <property type="entry name" value="Actin, Chain A, domain 4"/>
    <property type="match status" value="1"/>
</dbReference>
<evidence type="ECO:0000313" key="2">
    <source>
        <dbReference type="EMBL" id="ACB13042.1"/>
    </source>
</evidence>
<sequence>MTLDRIEARILLKNLLNRVKVLDDGSRQLSGVLTEDELYALRFALDELTGDRTPRPQGGGAAAATENNIERPVAAVSPSSPITEPCPTGPQPIGEFVDTDEADDTATDHHPEASADEPSAYFLNTSVLDLPEPPPHVRFCLDFGTAMSKATLVQEHTDGLEEIHVLELGVPADQEEVSETLLISSVYIDDEGRLWFGKAAVERSILEGSDGSRQRLDNIKRRLTEEGWSEPVGSRAKPTGPEVTYGDIVLAYLTYLTWTATRCVEQLGFPSNLPRRFAMPCLGGAKGRETIHRLRTALGEAQILADTFGDALRDGIALVDFISVVDQLRAQQYDYPYIAEDITEPLGVAGSIISWTSRIDSLVLVVDIGAGTSDMSLYRLHVDPEKGVSSGVEAGDSSRVLTEAGNHLDRILIELIVRKSGITSEDPVWVNVRGALELQIRDLKETLFNDKYLFITLMNGAEIELDLGEFLELPAVKSFGDSLRAAMVDILENVDRSWVDWVTVGAGRRTLAVALTGGGAELPMVKSLAEQPISINGVPIPVSRAVAFPAWLREVDEGLEDDYPRIAVSLGGARRRLIERGGKAKVTAGDITSTPRIGGYYTKGF</sequence>
<dbReference type="Gene3D" id="3.30.420.40">
    <property type="match status" value="1"/>
</dbReference>
<dbReference type="EMBL" id="EU327991">
    <property type="protein sequence ID" value="ACB13042.1"/>
    <property type="molecule type" value="Genomic_DNA"/>
</dbReference>
<reference evidence="2" key="1">
    <citation type="journal article" date="2008" name="J. Bacteriol.">
        <title>The evolution of class 1 integrons and the rise of antibiotic resistance.</title>
        <authorList>
            <person name="Gillings M."/>
            <person name="Boucher Y."/>
            <person name="Labbate M."/>
            <person name="Holmes A."/>
            <person name="Krishnan S."/>
            <person name="Holley M."/>
            <person name="Stokes H.W."/>
        </authorList>
    </citation>
    <scope>NUCLEOTIDE SEQUENCE</scope>
</reference>
<dbReference type="AlphaFoldDB" id="B4Y366"/>
<feature type="region of interest" description="Disordered" evidence="1">
    <location>
        <begin position="96"/>
        <end position="117"/>
    </location>
</feature>
<organism evidence="2">
    <name type="scientific">Thauera sp. B4</name>
    <dbReference type="NCBI Taxonomy" id="503999"/>
    <lineage>
        <taxon>Bacteria</taxon>
        <taxon>Pseudomonadati</taxon>
        <taxon>Pseudomonadota</taxon>
        <taxon>Betaproteobacteria</taxon>
        <taxon>Rhodocyclales</taxon>
        <taxon>Zoogloeaceae</taxon>
        <taxon>Thauera</taxon>
    </lineage>
</organism>
<proteinExistence type="predicted"/>
<accession>B4Y366</accession>
<dbReference type="SUPFAM" id="SSF53067">
    <property type="entry name" value="Actin-like ATPase domain"/>
    <property type="match status" value="1"/>
</dbReference>
<feature type="region of interest" description="Disordered" evidence="1">
    <location>
        <begin position="49"/>
        <end position="69"/>
    </location>
</feature>
<dbReference type="InterPro" id="IPR043129">
    <property type="entry name" value="ATPase_NBD"/>
</dbReference>